<comment type="caution">
    <text evidence="2">The sequence shown here is derived from an EMBL/GenBank/DDBJ whole genome shotgun (WGS) entry which is preliminary data.</text>
</comment>
<gene>
    <name evidence="2" type="ORF">EAE98_011842</name>
</gene>
<organism evidence="2 3">
    <name type="scientific">Botrytis deweyae</name>
    <dbReference type="NCBI Taxonomy" id="2478750"/>
    <lineage>
        <taxon>Eukaryota</taxon>
        <taxon>Fungi</taxon>
        <taxon>Dikarya</taxon>
        <taxon>Ascomycota</taxon>
        <taxon>Pezizomycotina</taxon>
        <taxon>Leotiomycetes</taxon>
        <taxon>Helotiales</taxon>
        <taxon>Sclerotiniaceae</taxon>
        <taxon>Botrytis</taxon>
    </lineage>
</organism>
<reference evidence="2 3" key="1">
    <citation type="journal article" date="2020" name="Genome Biol. Evol.">
        <title>Comparative genomics of Sclerotiniaceae.</title>
        <authorList>
            <person name="Valero Jimenez C.A."/>
            <person name="Steentjes M."/>
            <person name="Scholten O.E."/>
            <person name="Van Kan J.A.L."/>
        </authorList>
    </citation>
    <scope>NUCLEOTIDE SEQUENCE [LARGE SCALE GENOMIC DNA]</scope>
    <source>
        <strain evidence="2 3">B1</strain>
    </source>
</reference>
<protein>
    <recommendedName>
        <fullName evidence="1">Heterokaryon incompatibility domain-containing protein</fullName>
    </recommendedName>
</protein>
<name>A0ABQ7I4Y1_9HELO</name>
<dbReference type="Proteomes" id="UP000783213">
    <property type="component" value="Unassembled WGS sequence"/>
</dbReference>
<sequence>MYMLCDDHERSFGSTGILMYRKLPRLLKLRSDDGLTQDLWVNALYINQKDLEERSWQVQMMGRVYAAASRVIVWLGEPSLNFYPAKVGRLLKVFDEEKNSVIDSVINDCTTESPDVEYLSQEELNNTVPRYNGVRVFFENNFGAVWRSSIFLVFSSLVLKIDENVRRTLSEPAPQYRIAMSPLFSGLFALTKPTQVLNDDICSDISTRFGYTPRAPTENILDLVVAGFSLEATDPWDKLFALLGFIEPKYHHLDVLRPNYEKDVAIVYRDFTR</sequence>
<dbReference type="RefSeq" id="XP_038804230.1">
    <property type="nucleotide sequence ID" value="XM_038959465.1"/>
</dbReference>
<dbReference type="EMBL" id="RCSX01000053">
    <property type="protein sequence ID" value="KAF7911899.1"/>
    <property type="molecule type" value="Genomic_DNA"/>
</dbReference>
<dbReference type="PANTHER" id="PTHR24148">
    <property type="entry name" value="ANKYRIN REPEAT DOMAIN-CONTAINING PROTEIN 39 HOMOLOG-RELATED"/>
    <property type="match status" value="1"/>
</dbReference>
<dbReference type="InterPro" id="IPR010730">
    <property type="entry name" value="HET"/>
</dbReference>
<dbReference type="PANTHER" id="PTHR24148:SF64">
    <property type="entry name" value="HETEROKARYON INCOMPATIBILITY DOMAIN-CONTAINING PROTEIN"/>
    <property type="match status" value="1"/>
</dbReference>
<feature type="domain" description="Heterokaryon incompatibility" evidence="1">
    <location>
        <begin position="36"/>
        <end position="81"/>
    </location>
</feature>
<evidence type="ECO:0000313" key="3">
    <source>
        <dbReference type="Proteomes" id="UP000783213"/>
    </source>
</evidence>
<dbReference type="GeneID" id="62238613"/>
<proteinExistence type="predicted"/>
<evidence type="ECO:0000313" key="2">
    <source>
        <dbReference type="EMBL" id="KAF7911899.1"/>
    </source>
</evidence>
<keyword evidence="3" id="KW-1185">Reference proteome</keyword>
<dbReference type="Pfam" id="PF06985">
    <property type="entry name" value="HET"/>
    <property type="match status" value="1"/>
</dbReference>
<accession>A0ABQ7I4Y1</accession>
<evidence type="ECO:0000259" key="1">
    <source>
        <dbReference type="Pfam" id="PF06985"/>
    </source>
</evidence>
<dbReference type="InterPro" id="IPR052895">
    <property type="entry name" value="HetReg/Transcr_Mod"/>
</dbReference>